<reference evidence="2 3" key="1">
    <citation type="journal article" date="2008" name="Int. J. Syst. Evol. Microbiol.">
        <title>Neptunomonas japonica sp. nov., an Osedax japonicus symbiont-like bacterium isolated from sediment adjacent to sperm whale carcasses off Kagoshima, Japan.</title>
        <authorList>
            <person name="Miyazaki M."/>
            <person name="Nogi Y."/>
            <person name="Fujiwara Y."/>
            <person name="Kawato M."/>
            <person name="Kubokawa K."/>
            <person name="Horikoshi K."/>
        </authorList>
    </citation>
    <scope>NUCLEOTIDE SEQUENCE [LARGE SCALE GENOMIC DNA]</scope>
    <source>
        <strain evidence="2 3">JAMM 1380</strain>
    </source>
</reference>
<evidence type="ECO:0000256" key="1">
    <source>
        <dbReference type="SAM" id="SignalP"/>
    </source>
</evidence>
<keyword evidence="1" id="KW-0732">Signal</keyword>
<evidence type="ECO:0008006" key="4">
    <source>
        <dbReference type="Google" id="ProtNLM"/>
    </source>
</evidence>
<dbReference type="RefSeq" id="WP_201349736.1">
    <property type="nucleotide sequence ID" value="NZ_AP014546.1"/>
</dbReference>
<dbReference type="InterPro" id="IPR008309">
    <property type="entry name" value="YdbL"/>
</dbReference>
<dbReference type="Pfam" id="PF07027">
    <property type="entry name" value="DUF1318"/>
    <property type="match status" value="1"/>
</dbReference>
<keyword evidence="3" id="KW-1185">Reference proteome</keyword>
<feature type="chain" id="PRO_5032292020" description="DUF1318 domain-containing protein" evidence="1">
    <location>
        <begin position="26"/>
        <end position="113"/>
    </location>
</feature>
<dbReference type="AlphaFoldDB" id="A0A7R6SVW6"/>
<dbReference type="KEGG" id="njp:NEJAP_1148"/>
<sequence length="113" mass="12288">MIQTTTKLLSALLLLVSVIATPAWAVTLGEAKAQGLVGETPSGYLASVHATPNNNTLHLINEINTKRKSAYTKSAKKAGVTLKVMEIRIGQRLYDRALQGSYVQKPNGQWLKK</sequence>
<protein>
    <recommendedName>
        <fullName evidence="4">DUF1318 domain-containing protein</fullName>
    </recommendedName>
</protein>
<name>A0A7R6SVW6_9GAMM</name>
<evidence type="ECO:0000313" key="3">
    <source>
        <dbReference type="Proteomes" id="UP000595332"/>
    </source>
</evidence>
<proteinExistence type="predicted"/>
<dbReference type="EMBL" id="AP014546">
    <property type="protein sequence ID" value="BBB29102.1"/>
    <property type="molecule type" value="Genomic_DNA"/>
</dbReference>
<dbReference type="Proteomes" id="UP000595332">
    <property type="component" value="Chromosome"/>
</dbReference>
<accession>A0A7R6SVW6</accession>
<evidence type="ECO:0000313" key="2">
    <source>
        <dbReference type="EMBL" id="BBB29102.1"/>
    </source>
</evidence>
<organism evidence="2 3">
    <name type="scientific">Neptunomonas japonica JAMM 1380</name>
    <dbReference type="NCBI Taxonomy" id="1441457"/>
    <lineage>
        <taxon>Bacteria</taxon>
        <taxon>Pseudomonadati</taxon>
        <taxon>Pseudomonadota</taxon>
        <taxon>Gammaproteobacteria</taxon>
        <taxon>Oceanospirillales</taxon>
        <taxon>Oceanospirillaceae</taxon>
        <taxon>Neptunomonas</taxon>
    </lineage>
</organism>
<gene>
    <name evidence="2" type="ORF">NEJAP_1148</name>
</gene>
<feature type="signal peptide" evidence="1">
    <location>
        <begin position="1"/>
        <end position="25"/>
    </location>
</feature>
<dbReference type="PIRSF" id="PIRSF025560">
    <property type="entry name" value="UCP025560"/>
    <property type="match status" value="1"/>
</dbReference>